<dbReference type="PROSITE" id="PS50089">
    <property type="entry name" value="ZF_RING_2"/>
    <property type="match status" value="1"/>
</dbReference>
<keyword evidence="3" id="KW-0862">Zinc</keyword>
<dbReference type="PANTHER" id="PTHR15710:SF77">
    <property type="entry name" value="RING-H2 FINGER PROTEIN ATL21B"/>
    <property type="match status" value="1"/>
</dbReference>
<gene>
    <name evidence="7" type="ORF">C1SCF055_LOCUS16122</name>
</gene>
<evidence type="ECO:0000313" key="8">
    <source>
        <dbReference type="EMBL" id="CAL1142396.1"/>
    </source>
</evidence>
<dbReference type="Pfam" id="PF13639">
    <property type="entry name" value="zf-RING_2"/>
    <property type="match status" value="1"/>
</dbReference>
<evidence type="ECO:0000313" key="10">
    <source>
        <dbReference type="Proteomes" id="UP001152797"/>
    </source>
</evidence>
<dbReference type="SMART" id="SM00184">
    <property type="entry name" value="RING"/>
    <property type="match status" value="1"/>
</dbReference>
<keyword evidence="2 4" id="KW-0863">Zinc-finger</keyword>
<evidence type="ECO:0000256" key="1">
    <source>
        <dbReference type="ARBA" id="ARBA00022723"/>
    </source>
</evidence>
<evidence type="ECO:0000256" key="3">
    <source>
        <dbReference type="ARBA" id="ARBA00022833"/>
    </source>
</evidence>
<feature type="domain" description="RING-type" evidence="6">
    <location>
        <begin position="171"/>
        <end position="219"/>
    </location>
</feature>
<dbReference type="GO" id="GO:0061630">
    <property type="term" value="F:ubiquitin protein ligase activity"/>
    <property type="evidence" value="ECO:0007669"/>
    <property type="project" value="TreeGrafter"/>
</dbReference>
<feature type="compositionally biased region" description="Basic and acidic residues" evidence="5">
    <location>
        <begin position="98"/>
        <end position="116"/>
    </location>
</feature>
<proteinExistence type="predicted"/>
<dbReference type="GO" id="GO:0016567">
    <property type="term" value="P:protein ubiquitination"/>
    <property type="evidence" value="ECO:0007669"/>
    <property type="project" value="TreeGrafter"/>
</dbReference>
<evidence type="ECO:0000259" key="6">
    <source>
        <dbReference type="PROSITE" id="PS50089"/>
    </source>
</evidence>
<protein>
    <submittedName>
        <fullName evidence="9">RING-type E3 ubiquitin transferase</fullName>
    </submittedName>
</protein>
<dbReference type="AlphaFoldDB" id="A0A9P1CEX9"/>
<dbReference type="EMBL" id="CAMXCT030001325">
    <property type="protein sequence ID" value="CAL4776333.1"/>
    <property type="molecule type" value="Genomic_DNA"/>
</dbReference>
<dbReference type="GO" id="GO:0008270">
    <property type="term" value="F:zinc ion binding"/>
    <property type="evidence" value="ECO:0007669"/>
    <property type="project" value="UniProtKB-KW"/>
</dbReference>
<keyword evidence="9" id="KW-0808">Transferase</keyword>
<dbReference type="SUPFAM" id="SSF57850">
    <property type="entry name" value="RING/U-box"/>
    <property type="match status" value="1"/>
</dbReference>
<accession>A0A9P1CEX9</accession>
<keyword evidence="10" id="KW-1185">Reference proteome</keyword>
<dbReference type="Gene3D" id="3.30.40.10">
    <property type="entry name" value="Zinc/RING finger domain, C3HC4 (zinc finger)"/>
    <property type="match status" value="1"/>
</dbReference>
<evidence type="ECO:0000256" key="5">
    <source>
        <dbReference type="SAM" id="MobiDB-lite"/>
    </source>
</evidence>
<organism evidence="7">
    <name type="scientific">Cladocopium goreaui</name>
    <dbReference type="NCBI Taxonomy" id="2562237"/>
    <lineage>
        <taxon>Eukaryota</taxon>
        <taxon>Sar</taxon>
        <taxon>Alveolata</taxon>
        <taxon>Dinophyceae</taxon>
        <taxon>Suessiales</taxon>
        <taxon>Symbiodiniaceae</taxon>
        <taxon>Cladocopium</taxon>
    </lineage>
</organism>
<dbReference type="OrthoDB" id="421575at2759"/>
<evidence type="ECO:0000256" key="4">
    <source>
        <dbReference type="PROSITE-ProRule" id="PRU00175"/>
    </source>
</evidence>
<evidence type="ECO:0000313" key="9">
    <source>
        <dbReference type="EMBL" id="CAL4776333.1"/>
    </source>
</evidence>
<sequence>MATPKEELDLGKLKQELKSKKSFVNACQQLASLCDNEETAKQLEEAGKTAFTVLQTRFSNPKFWQAGLELFLALEFYNSSPEVSRWRDTALEEVDDDARERAKEQAQRRRLEEDKKHNKGRFGDAMMPLSLGELLASQGMVLVPEDDSRPGMSRDARAELRVKTVLEEDICVVCQETMPAGMRLRGVRSKAKAMPCGHLFHDDCLISWVKKSNSCPTCRFDELPSEKKHFDDVQQQVEQRQPGASGLYS</sequence>
<keyword evidence="1" id="KW-0479">Metal-binding</keyword>
<feature type="region of interest" description="Disordered" evidence="5">
    <location>
        <begin position="94"/>
        <end position="122"/>
    </location>
</feature>
<dbReference type="EMBL" id="CAMXCT020001325">
    <property type="protein sequence ID" value="CAL1142396.1"/>
    <property type="molecule type" value="Genomic_DNA"/>
</dbReference>
<reference evidence="8" key="2">
    <citation type="submission" date="2024-04" db="EMBL/GenBank/DDBJ databases">
        <authorList>
            <person name="Chen Y."/>
            <person name="Shah S."/>
            <person name="Dougan E. K."/>
            <person name="Thang M."/>
            <person name="Chan C."/>
        </authorList>
    </citation>
    <scope>NUCLEOTIDE SEQUENCE [LARGE SCALE GENOMIC DNA]</scope>
</reference>
<evidence type="ECO:0000313" key="7">
    <source>
        <dbReference type="EMBL" id="CAI3989021.1"/>
    </source>
</evidence>
<dbReference type="GO" id="GO:0005737">
    <property type="term" value="C:cytoplasm"/>
    <property type="evidence" value="ECO:0007669"/>
    <property type="project" value="TreeGrafter"/>
</dbReference>
<dbReference type="InterPro" id="IPR013083">
    <property type="entry name" value="Znf_RING/FYVE/PHD"/>
</dbReference>
<comment type="caution">
    <text evidence="7">The sequence shown here is derived from an EMBL/GenBank/DDBJ whole genome shotgun (WGS) entry which is preliminary data.</text>
</comment>
<dbReference type="PANTHER" id="PTHR15710">
    <property type="entry name" value="E3 UBIQUITIN-PROTEIN LIGASE PRAJA"/>
    <property type="match status" value="1"/>
</dbReference>
<feature type="region of interest" description="Disordered" evidence="5">
    <location>
        <begin position="229"/>
        <end position="249"/>
    </location>
</feature>
<dbReference type="InterPro" id="IPR001841">
    <property type="entry name" value="Znf_RING"/>
</dbReference>
<dbReference type="Proteomes" id="UP001152797">
    <property type="component" value="Unassembled WGS sequence"/>
</dbReference>
<evidence type="ECO:0000256" key="2">
    <source>
        <dbReference type="ARBA" id="ARBA00022771"/>
    </source>
</evidence>
<dbReference type="EMBL" id="CAMXCT010001325">
    <property type="protein sequence ID" value="CAI3989021.1"/>
    <property type="molecule type" value="Genomic_DNA"/>
</dbReference>
<reference evidence="7" key="1">
    <citation type="submission" date="2022-10" db="EMBL/GenBank/DDBJ databases">
        <authorList>
            <person name="Chen Y."/>
            <person name="Dougan E. K."/>
            <person name="Chan C."/>
            <person name="Rhodes N."/>
            <person name="Thang M."/>
        </authorList>
    </citation>
    <scope>NUCLEOTIDE SEQUENCE</scope>
</reference>
<name>A0A9P1CEX9_9DINO</name>